<dbReference type="InterPro" id="IPR027417">
    <property type="entry name" value="P-loop_NTPase"/>
</dbReference>
<reference evidence="1 2" key="1">
    <citation type="submission" date="2020-07" db="EMBL/GenBank/DDBJ databases">
        <title>Luteimonas sp. SJ-92.</title>
        <authorList>
            <person name="Huang X.-X."/>
            <person name="Xu L."/>
            <person name="Sun J.-Q."/>
        </authorList>
    </citation>
    <scope>NUCLEOTIDE SEQUENCE [LARGE SCALE GENOMIC DNA]</scope>
    <source>
        <strain evidence="1 2">SJ-92</strain>
    </source>
</reference>
<dbReference type="SUPFAM" id="SSF52540">
    <property type="entry name" value="P-loop containing nucleoside triphosphate hydrolases"/>
    <property type="match status" value="1"/>
</dbReference>
<accession>A0A853JG03</accession>
<keyword evidence="1" id="KW-0808">Transferase</keyword>
<evidence type="ECO:0000313" key="2">
    <source>
        <dbReference type="Proteomes" id="UP000578091"/>
    </source>
</evidence>
<dbReference type="AlphaFoldDB" id="A0A853JG03"/>
<comment type="caution">
    <text evidence="1">The sequence shown here is derived from an EMBL/GenBank/DDBJ whole genome shotgun (WGS) entry which is preliminary data.</text>
</comment>
<keyword evidence="1" id="KW-0418">Kinase</keyword>
<keyword evidence="2" id="KW-1185">Reference proteome</keyword>
<dbReference type="Proteomes" id="UP000578091">
    <property type="component" value="Unassembled WGS sequence"/>
</dbReference>
<name>A0A853JG03_9GAMM</name>
<gene>
    <name evidence="1" type="ORF">H0E84_18260</name>
</gene>
<dbReference type="Gene3D" id="3.40.50.300">
    <property type="entry name" value="P-loop containing nucleotide triphosphate hydrolases"/>
    <property type="match status" value="1"/>
</dbReference>
<dbReference type="GO" id="GO:0016301">
    <property type="term" value="F:kinase activity"/>
    <property type="evidence" value="ECO:0007669"/>
    <property type="project" value="UniProtKB-KW"/>
</dbReference>
<protein>
    <submittedName>
        <fullName evidence="1">Kinase</fullName>
    </submittedName>
</protein>
<evidence type="ECO:0000313" key="1">
    <source>
        <dbReference type="EMBL" id="NZA28323.1"/>
    </source>
</evidence>
<dbReference type="EMBL" id="JACCKA010000091">
    <property type="protein sequence ID" value="NZA28323.1"/>
    <property type="molecule type" value="Genomic_DNA"/>
</dbReference>
<organism evidence="1 2">
    <name type="scientific">Luteimonas salinisoli</name>
    <dbReference type="NCBI Taxonomy" id="2752307"/>
    <lineage>
        <taxon>Bacteria</taxon>
        <taxon>Pseudomonadati</taxon>
        <taxon>Pseudomonadota</taxon>
        <taxon>Gammaproteobacteria</taxon>
        <taxon>Lysobacterales</taxon>
        <taxon>Lysobacteraceae</taxon>
        <taxon>Luteimonas</taxon>
    </lineage>
</organism>
<sequence length="271" mass="29767">MAHPAHPSPSGGFAPAFVERVLADALRSGARIYGISGLQGTGKSTLAAQLVRAAAARGLRAATVSLDDFYLDRPARQALGRRVHPLLATRGPPGTHDLPLALRTLDALRAGVPTRLPGFDKLGDRRLALAQWPRIEGIELAVFEGWFLGTPAEDASALDTPLNALERDEDGDGRWRRWCNAALARDYPALWARIDRLLFLQPPGFEVVPGWRWEQERALQRAEPARTGMDRAAVMRFVQHYERVGRQALRTLPDIADVAIALDADRRPQSG</sequence>
<dbReference type="RefSeq" id="WP_180680077.1">
    <property type="nucleotide sequence ID" value="NZ_JACCKA010000091.1"/>
</dbReference>
<proteinExistence type="predicted"/>